<dbReference type="Pfam" id="PF01979">
    <property type="entry name" value="Amidohydro_1"/>
    <property type="match status" value="1"/>
</dbReference>
<feature type="binding site" evidence="11">
    <location>
        <position position="131"/>
    </location>
    <ligand>
        <name>Zn(2+)</name>
        <dbReference type="ChEBI" id="CHEBI:29105"/>
    </ligand>
</feature>
<evidence type="ECO:0000256" key="3">
    <source>
        <dbReference type="ARBA" id="ARBA00018029"/>
    </source>
</evidence>
<comment type="catalytic activity">
    <reaction evidence="7">
        <text>N-acetyl-D-glucosamine 6-phosphate + H2O = D-glucosamine 6-phosphate + acetate</text>
        <dbReference type="Rhea" id="RHEA:22936"/>
        <dbReference type="ChEBI" id="CHEBI:15377"/>
        <dbReference type="ChEBI" id="CHEBI:30089"/>
        <dbReference type="ChEBI" id="CHEBI:57513"/>
        <dbReference type="ChEBI" id="CHEBI:58725"/>
        <dbReference type="EC" id="3.5.1.25"/>
    </reaction>
</comment>
<accession>A0A7I8DJX6</accession>
<comment type="similarity">
    <text evidence="1 9">Belongs to the metallo-dependent hydrolases superfamily. NagA family.</text>
</comment>
<feature type="domain" description="Amidohydrolase-related" evidence="12">
    <location>
        <begin position="52"/>
        <end position="390"/>
    </location>
</feature>
<dbReference type="GO" id="GO:0046872">
    <property type="term" value="F:metal ion binding"/>
    <property type="evidence" value="ECO:0007669"/>
    <property type="project" value="UniProtKB-KW"/>
</dbReference>
<dbReference type="Gene3D" id="2.30.40.10">
    <property type="entry name" value="Urease, subunit C, domain 1"/>
    <property type="match status" value="1"/>
</dbReference>
<evidence type="ECO:0000256" key="2">
    <source>
        <dbReference type="ARBA" id="ARBA00011899"/>
    </source>
</evidence>
<evidence type="ECO:0000259" key="12">
    <source>
        <dbReference type="Pfam" id="PF01979"/>
    </source>
</evidence>
<dbReference type="PIRSF" id="PIRSF038994">
    <property type="entry name" value="NagA"/>
    <property type="match status" value="1"/>
</dbReference>
<dbReference type="EC" id="3.5.1.25" evidence="2"/>
<proteinExistence type="inferred from homology"/>
<dbReference type="SUPFAM" id="SSF51338">
    <property type="entry name" value="Composite domain of metallo-dependent hydrolases"/>
    <property type="match status" value="1"/>
</dbReference>
<keyword evidence="5 9" id="KW-0378">Hydrolase</keyword>
<reference evidence="13 14" key="1">
    <citation type="submission" date="2020-08" db="EMBL/GenBank/DDBJ databases">
        <title>Draft genome sequencing of an Anaerocolumna strain isolated from anoxic soil subjected to BSD treatment.</title>
        <authorList>
            <person name="Uek A."/>
            <person name="Tonouchi A."/>
        </authorList>
    </citation>
    <scope>NUCLEOTIDE SEQUENCE [LARGE SCALE GENOMIC DNA]</scope>
    <source>
        <strain evidence="13 14">CTTW</strain>
    </source>
</reference>
<gene>
    <name evidence="13" type="ORF">bsdcttw_16730</name>
</gene>
<comment type="pathway">
    <text evidence="8">Amino-sugar metabolism; N-acetylneuraminate degradation; D-fructose 6-phosphate from N-acetylneuraminate: step 4/5.</text>
</comment>
<dbReference type="GO" id="GO:0008448">
    <property type="term" value="F:N-acetylglucosamine-6-phosphate deacetylase activity"/>
    <property type="evidence" value="ECO:0007669"/>
    <property type="project" value="UniProtKB-EC"/>
</dbReference>
<feature type="binding site" evidence="11">
    <location>
        <position position="196"/>
    </location>
    <ligand>
        <name>Zn(2+)</name>
        <dbReference type="ChEBI" id="CHEBI:29105"/>
    </ligand>
</feature>
<keyword evidence="14" id="KW-1185">Reference proteome</keyword>
<dbReference type="AlphaFoldDB" id="A0A7I8DJX6"/>
<dbReference type="InterPro" id="IPR006680">
    <property type="entry name" value="Amidohydro-rel"/>
</dbReference>
<protein>
    <recommendedName>
        <fullName evidence="3">N-acetylglucosamine-6-phosphate deacetylase</fullName>
        <ecNumber evidence="2">3.5.1.25</ecNumber>
    </recommendedName>
</protein>
<keyword evidence="4 11" id="KW-0479">Metal-binding</keyword>
<dbReference type="SUPFAM" id="SSF51556">
    <property type="entry name" value="Metallo-dependent hydrolases"/>
    <property type="match status" value="1"/>
</dbReference>
<evidence type="ECO:0000256" key="6">
    <source>
        <dbReference type="ARBA" id="ARBA00023277"/>
    </source>
</evidence>
<feature type="binding site" evidence="11">
    <location>
        <position position="217"/>
    </location>
    <ligand>
        <name>Zn(2+)</name>
        <dbReference type="ChEBI" id="CHEBI:29105"/>
    </ligand>
</feature>
<keyword evidence="6 9" id="KW-0119">Carbohydrate metabolism</keyword>
<sequence length="397" mass="43075">MHRIKIINGNIITPYRLLERGTIVIEDGVISCVSKEEVAVQEAEVIDAKGHYIAPGFIDIHTHGGGGFDFMDATVEAYLGAAKTHARYGTTAIVPTTLTSTNEGLKQSFEAFRKSKSLNKLGAELIGLHLEGPYFSPEQKGAQDPRYIRVPLREEYEQILDWSKDIIRWSAAPEITGAMEFARYARNKGVLMSIGHSDAIGEKVAEAFENGFSHITHLYSAMSGVKRVNALRVSGVIESAFLLDEMTVEVIADGIHIPADLLNLVYKIKGASKTVLITDSMRAAGMGEGPSILGSLKDGIEVFVEDGVAKLPDRKAFAGSVVTADRLVRTMVKTAGVPLMDAIRMISSTPAKVIGIDDRKGSLVPGKDGDVVIFDAEINIKATIIKGKMVYEKKLMN</sequence>
<dbReference type="PANTHER" id="PTHR11113">
    <property type="entry name" value="N-ACETYLGLUCOSAMINE-6-PHOSPHATE DEACETYLASE"/>
    <property type="match status" value="1"/>
</dbReference>
<evidence type="ECO:0000313" key="14">
    <source>
        <dbReference type="Proteomes" id="UP000515703"/>
    </source>
</evidence>
<dbReference type="InterPro" id="IPR032466">
    <property type="entry name" value="Metal_Hydrolase"/>
</dbReference>
<evidence type="ECO:0000256" key="8">
    <source>
        <dbReference type="ARBA" id="ARBA00060590"/>
    </source>
</evidence>
<dbReference type="PANTHER" id="PTHR11113:SF14">
    <property type="entry name" value="N-ACETYLGLUCOSAMINE-6-PHOSPHATE DEACETYLASE"/>
    <property type="match status" value="1"/>
</dbReference>
<dbReference type="NCBIfam" id="TIGR00221">
    <property type="entry name" value="nagA"/>
    <property type="match status" value="1"/>
</dbReference>
<feature type="active site" description="Proton donor/acceptor" evidence="10">
    <location>
        <position position="279"/>
    </location>
</feature>
<dbReference type="RefSeq" id="WP_185258952.1">
    <property type="nucleotide sequence ID" value="NZ_AP023368.1"/>
</dbReference>
<evidence type="ECO:0000313" key="13">
    <source>
        <dbReference type="EMBL" id="BCJ98632.1"/>
    </source>
</evidence>
<dbReference type="Proteomes" id="UP000515703">
    <property type="component" value="Chromosome"/>
</dbReference>
<dbReference type="InterPro" id="IPR011059">
    <property type="entry name" value="Metal-dep_hydrolase_composite"/>
</dbReference>
<evidence type="ECO:0000256" key="5">
    <source>
        <dbReference type="ARBA" id="ARBA00022801"/>
    </source>
</evidence>
<evidence type="ECO:0000256" key="10">
    <source>
        <dbReference type="PIRSR" id="PIRSR038994-1"/>
    </source>
</evidence>
<dbReference type="Gene3D" id="3.20.20.140">
    <property type="entry name" value="Metal-dependent hydrolases"/>
    <property type="match status" value="1"/>
</dbReference>
<dbReference type="KEGG" id="acht:bsdcttw_16730"/>
<dbReference type="GO" id="GO:0006046">
    <property type="term" value="P:N-acetylglucosamine catabolic process"/>
    <property type="evidence" value="ECO:0007669"/>
    <property type="project" value="TreeGrafter"/>
</dbReference>
<evidence type="ECO:0000256" key="9">
    <source>
        <dbReference type="PIRNR" id="PIRNR038994"/>
    </source>
</evidence>
<evidence type="ECO:0000256" key="1">
    <source>
        <dbReference type="ARBA" id="ARBA00010716"/>
    </source>
</evidence>
<dbReference type="EMBL" id="AP023368">
    <property type="protein sequence ID" value="BCJ98632.1"/>
    <property type="molecule type" value="Genomic_DNA"/>
</dbReference>
<dbReference type="FunFam" id="3.20.20.140:FF:000004">
    <property type="entry name" value="N-acetylglucosamine-6-phosphate deacetylase"/>
    <property type="match status" value="1"/>
</dbReference>
<reference evidence="13 14" key="2">
    <citation type="submission" date="2020-08" db="EMBL/GenBank/DDBJ databases">
        <authorList>
            <person name="Ueki A."/>
            <person name="Tonouchi A."/>
        </authorList>
    </citation>
    <scope>NUCLEOTIDE SEQUENCE [LARGE SCALE GENOMIC DNA]</scope>
    <source>
        <strain evidence="13 14">CTTW</strain>
    </source>
</reference>
<evidence type="ECO:0000256" key="4">
    <source>
        <dbReference type="ARBA" id="ARBA00022723"/>
    </source>
</evidence>
<evidence type="ECO:0000256" key="11">
    <source>
        <dbReference type="PIRSR" id="PIRSR038994-3"/>
    </source>
</evidence>
<organism evidence="13 14">
    <name type="scientific">Anaerocolumna chitinilytica</name>
    <dbReference type="NCBI Taxonomy" id="1727145"/>
    <lineage>
        <taxon>Bacteria</taxon>
        <taxon>Bacillati</taxon>
        <taxon>Bacillota</taxon>
        <taxon>Clostridia</taxon>
        <taxon>Lachnospirales</taxon>
        <taxon>Lachnospiraceae</taxon>
        <taxon>Anaerocolumna</taxon>
    </lineage>
</organism>
<comment type="cofactor">
    <cofactor evidence="11">
        <name>a divalent metal cation</name>
        <dbReference type="ChEBI" id="CHEBI:60240"/>
    </cofactor>
    <text evidence="11">Binds 1 divalent metal cation per subunit.</text>
</comment>
<dbReference type="InterPro" id="IPR003764">
    <property type="entry name" value="GlcNAc_6-P_deAcase"/>
</dbReference>
<dbReference type="CDD" id="cd00854">
    <property type="entry name" value="NagA"/>
    <property type="match status" value="1"/>
</dbReference>
<name>A0A7I8DJX6_9FIRM</name>
<evidence type="ECO:0000256" key="7">
    <source>
        <dbReference type="ARBA" id="ARBA00047647"/>
    </source>
</evidence>